<dbReference type="RefSeq" id="WP_131236610.1">
    <property type="nucleotide sequence ID" value="NZ_SJTH01000007.1"/>
</dbReference>
<organism evidence="2 3">
    <name type="scientific">Cytobacillus praedii</name>
    <dbReference type="NCBI Taxonomy" id="1742358"/>
    <lineage>
        <taxon>Bacteria</taxon>
        <taxon>Bacillati</taxon>
        <taxon>Bacillota</taxon>
        <taxon>Bacilli</taxon>
        <taxon>Bacillales</taxon>
        <taxon>Bacillaceae</taxon>
        <taxon>Cytobacillus</taxon>
    </lineage>
</organism>
<evidence type="ECO:0000259" key="1">
    <source>
        <dbReference type="Pfam" id="PF13349"/>
    </source>
</evidence>
<gene>
    <name evidence="2" type="ORF">E0Y62_08005</name>
</gene>
<feature type="domain" description="DUF4097" evidence="1">
    <location>
        <begin position="41"/>
        <end position="280"/>
    </location>
</feature>
<protein>
    <recommendedName>
        <fullName evidence="1">DUF4097 domain-containing protein</fullName>
    </recommendedName>
</protein>
<comment type="caution">
    <text evidence="2">The sequence shown here is derived from an EMBL/GenBank/DDBJ whole genome shotgun (WGS) entry which is preliminary data.</text>
</comment>
<keyword evidence="3" id="KW-1185">Reference proteome</keyword>
<evidence type="ECO:0000313" key="3">
    <source>
        <dbReference type="Proteomes" id="UP000293846"/>
    </source>
</evidence>
<proteinExistence type="predicted"/>
<dbReference type="InterPro" id="IPR025164">
    <property type="entry name" value="Toastrack_DUF4097"/>
</dbReference>
<reference evidence="2 3" key="1">
    <citation type="submission" date="2019-03" db="EMBL/GenBank/DDBJ databases">
        <authorList>
            <person name="Jensen L."/>
            <person name="Storgaard J."/>
            <person name="Sulaj E."/>
            <person name="Schramm A."/>
            <person name="Marshall I.P.G."/>
        </authorList>
    </citation>
    <scope>NUCLEOTIDE SEQUENCE [LARGE SCALE GENOMIC DNA]</scope>
    <source>
        <strain evidence="2 3">2017H2G3</strain>
    </source>
</reference>
<evidence type="ECO:0000313" key="2">
    <source>
        <dbReference type="EMBL" id="TCJ04738.1"/>
    </source>
</evidence>
<dbReference type="Gene3D" id="2.160.20.120">
    <property type="match status" value="1"/>
</dbReference>
<name>A0A4V2NUJ3_9BACI</name>
<dbReference type="OrthoDB" id="2940757at2"/>
<accession>A0A4V2NUJ3</accession>
<dbReference type="Proteomes" id="UP000293846">
    <property type="component" value="Unassembled WGS sequence"/>
</dbReference>
<dbReference type="AlphaFoldDB" id="A0A4V2NUJ3"/>
<dbReference type="EMBL" id="SJTH01000007">
    <property type="protein sequence ID" value="TCJ04738.1"/>
    <property type="molecule type" value="Genomic_DNA"/>
</dbReference>
<dbReference type="Pfam" id="PF13349">
    <property type="entry name" value="DUF4097"/>
    <property type="match status" value="1"/>
</dbReference>
<dbReference type="STRING" id="1742358.GCA_001439605_04768"/>
<sequence>MKRIFFIFIILIGLYVLLTSNIRSWLPFTKGETASAVTNNIKMIEINVSSVKATIIPEKRNDIKADLDGKGAVDVKRNGDKIKVEYSRKWFDGFKVFNHTPELYIYIPEDFNRKVAIDVGSGYLDFEGPSNELEQLKIDMSSGKVDLTNVTAKEFIHKGSSGMIDIDTLITDSGTIDMSSGKIKINNYQGKLDAEVSSGQLDVQLNKLVNDIQLRASSGQIKLDLPDDADFKLDGEMSSGYIDIDLPLTDKVVEKKKIKGIMGSGKHSIDVNITSGMVKIY</sequence>